<evidence type="ECO:0000313" key="3">
    <source>
        <dbReference type="Proteomes" id="UP000324222"/>
    </source>
</evidence>
<reference evidence="2 3" key="1">
    <citation type="submission" date="2019-05" db="EMBL/GenBank/DDBJ databases">
        <title>Another draft genome of Portunus trituberculatus and its Hox gene families provides insights of decapod evolution.</title>
        <authorList>
            <person name="Jeong J.-H."/>
            <person name="Song I."/>
            <person name="Kim S."/>
            <person name="Choi T."/>
            <person name="Kim D."/>
            <person name="Ryu S."/>
            <person name="Kim W."/>
        </authorList>
    </citation>
    <scope>NUCLEOTIDE SEQUENCE [LARGE SCALE GENOMIC DNA]</scope>
    <source>
        <tissue evidence="2">Muscle</tissue>
    </source>
</reference>
<keyword evidence="3" id="KW-1185">Reference proteome</keyword>
<name>A0A5B7HK94_PORTR</name>
<proteinExistence type="predicted"/>
<sequence>MFTCPLGAAMGVVTVPRLPPPRPPQGARAGDVEARLDGSSSRPVAPIEPLMDLGGGGLAPPGPLQPVFDEAAPRSVSSLTGGTAYLHCVVHHLGGGSRLRGCVIVGKASSMGEASVACGTTNFHD</sequence>
<dbReference type="OrthoDB" id="5969816at2759"/>
<dbReference type="AlphaFoldDB" id="A0A5B7HK94"/>
<comment type="caution">
    <text evidence="2">The sequence shown here is derived from an EMBL/GenBank/DDBJ whole genome shotgun (WGS) entry which is preliminary data.</text>
</comment>
<evidence type="ECO:0000313" key="2">
    <source>
        <dbReference type="EMBL" id="MPC70376.1"/>
    </source>
</evidence>
<feature type="region of interest" description="Disordered" evidence="1">
    <location>
        <begin position="15"/>
        <end position="69"/>
    </location>
</feature>
<dbReference type="Proteomes" id="UP000324222">
    <property type="component" value="Unassembled WGS sequence"/>
</dbReference>
<dbReference type="EMBL" id="VSRR010031012">
    <property type="protein sequence ID" value="MPC70376.1"/>
    <property type="molecule type" value="Genomic_DNA"/>
</dbReference>
<accession>A0A5B7HK94</accession>
<protein>
    <submittedName>
        <fullName evidence="2">Uncharacterized protein</fullName>
    </submittedName>
</protein>
<gene>
    <name evidence="2" type="ORF">E2C01_064622</name>
</gene>
<organism evidence="2 3">
    <name type="scientific">Portunus trituberculatus</name>
    <name type="common">Swimming crab</name>
    <name type="synonym">Neptunus trituberculatus</name>
    <dbReference type="NCBI Taxonomy" id="210409"/>
    <lineage>
        <taxon>Eukaryota</taxon>
        <taxon>Metazoa</taxon>
        <taxon>Ecdysozoa</taxon>
        <taxon>Arthropoda</taxon>
        <taxon>Crustacea</taxon>
        <taxon>Multicrustacea</taxon>
        <taxon>Malacostraca</taxon>
        <taxon>Eumalacostraca</taxon>
        <taxon>Eucarida</taxon>
        <taxon>Decapoda</taxon>
        <taxon>Pleocyemata</taxon>
        <taxon>Brachyura</taxon>
        <taxon>Eubrachyura</taxon>
        <taxon>Portunoidea</taxon>
        <taxon>Portunidae</taxon>
        <taxon>Portuninae</taxon>
        <taxon>Portunus</taxon>
    </lineage>
</organism>
<evidence type="ECO:0000256" key="1">
    <source>
        <dbReference type="SAM" id="MobiDB-lite"/>
    </source>
</evidence>